<keyword evidence="6 10" id="KW-0131">Cell cycle</keyword>
<evidence type="ECO:0000256" key="2">
    <source>
        <dbReference type="ARBA" id="ARBA00022618"/>
    </source>
</evidence>
<evidence type="ECO:0000256" key="3">
    <source>
        <dbReference type="ARBA" id="ARBA00022776"/>
    </source>
</evidence>
<dbReference type="GeneTree" id="ENSGT00510000047951"/>
<comment type="subcellular location">
    <subcellularLocation>
        <location evidence="10">Cytoplasm</location>
        <location evidence="10">Cytoskeleton</location>
        <location evidence="10">Microtubule organizing center</location>
        <location evidence="10">Centrosome</location>
    </subcellularLocation>
    <subcellularLocation>
        <location evidence="10">Chromosome</location>
        <location evidence="10">Centromere</location>
        <location evidence="10">Kinetochore</location>
    </subcellularLocation>
    <subcellularLocation>
        <location evidence="10">Nucleus</location>
    </subcellularLocation>
    <subcellularLocation>
        <location evidence="10">Cytoplasm</location>
        <location evidence="10">Cytoskeleton</location>
        <location evidence="10">Spindle pole</location>
    </subcellularLocation>
    <text evidence="10">Localizes to the nucleus in interphase and to the kinetochore in early prometaphase. Relocalizes to the mitotic spindle pole before metaphase and is subsequently lost from the spindle poles after chromosome congression is completed. Removal of this protein from the kinetochore requires the dynein/dynactin complex.</text>
</comment>
<feature type="compositionally biased region" description="Polar residues" evidence="11">
    <location>
        <begin position="417"/>
        <end position="428"/>
    </location>
</feature>
<reference evidence="12 13" key="1">
    <citation type="journal article" date="2007" name="Nature">
        <title>Genome of the marsupial Monodelphis domestica reveals innovation in non-coding sequences.</title>
        <authorList>
            <person name="Mikkelsen T.S."/>
            <person name="Wakefield M.J."/>
            <person name="Aken B."/>
            <person name="Amemiya C.T."/>
            <person name="Chang J.L."/>
            <person name="Duke S."/>
            <person name="Garber M."/>
            <person name="Gentles A.J."/>
            <person name="Goodstadt L."/>
            <person name="Heger A."/>
            <person name="Jurka J."/>
            <person name="Kamal M."/>
            <person name="Mauceli E."/>
            <person name="Searle S.M."/>
            <person name="Sharpe T."/>
            <person name="Baker M.L."/>
            <person name="Batzer M.A."/>
            <person name="Benos P.V."/>
            <person name="Belov K."/>
            <person name="Clamp M."/>
            <person name="Cook A."/>
            <person name="Cuff J."/>
            <person name="Das R."/>
            <person name="Davidow L."/>
            <person name="Deakin J.E."/>
            <person name="Fazzari M.J."/>
            <person name="Glass J.L."/>
            <person name="Grabherr M."/>
            <person name="Greally J.M."/>
            <person name="Gu W."/>
            <person name="Hore T.A."/>
            <person name="Huttley G.A."/>
            <person name="Kleber M."/>
            <person name="Jirtle R.L."/>
            <person name="Koina E."/>
            <person name="Lee J.T."/>
            <person name="Mahony S."/>
            <person name="Marra M.A."/>
            <person name="Miller R.D."/>
            <person name="Nicholls R.D."/>
            <person name="Oda M."/>
            <person name="Papenfuss A.T."/>
            <person name="Parra Z.E."/>
            <person name="Pollock D.D."/>
            <person name="Ray D.A."/>
            <person name="Schein J.E."/>
            <person name="Speed T.P."/>
            <person name="Thompson K."/>
            <person name="VandeBerg J.L."/>
            <person name="Wade C.M."/>
            <person name="Walker J.A."/>
            <person name="Waters P.D."/>
            <person name="Webber C."/>
            <person name="Weidman J.R."/>
            <person name="Xie X."/>
            <person name="Zody M.C."/>
            <person name="Baldwin J."/>
            <person name="Abdouelleil A."/>
            <person name="Abdulkadir J."/>
            <person name="Abebe A."/>
            <person name="Abera B."/>
            <person name="Abreu J."/>
            <person name="Acer S.C."/>
            <person name="Aftuck L."/>
            <person name="Alexander A."/>
            <person name="An P."/>
            <person name="Anderson E."/>
            <person name="Anderson S."/>
            <person name="Arachi H."/>
            <person name="Azer M."/>
            <person name="Bachantsang P."/>
            <person name="Barry A."/>
            <person name="Bayul T."/>
            <person name="Berlin A."/>
            <person name="Bessette D."/>
            <person name="Bloom T."/>
            <person name="Bloom T."/>
            <person name="Boguslavskiy L."/>
            <person name="Bonnet C."/>
            <person name="Boukhgalter B."/>
            <person name="Bourzgui I."/>
            <person name="Brown A."/>
            <person name="Cahill P."/>
            <person name="Channer S."/>
            <person name="Cheshatsang Y."/>
            <person name="Chuda L."/>
            <person name="Citroen M."/>
            <person name="Collymore A."/>
            <person name="Cooke P."/>
            <person name="Costello M."/>
            <person name="D'Aco K."/>
            <person name="Daza R."/>
            <person name="De Haan G."/>
            <person name="DeGray S."/>
            <person name="DeMaso C."/>
            <person name="Dhargay N."/>
            <person name="Dooley K."/>
            <person name="Dooley E."/>
            <person name="Doricent M."/>
            <person name="Dorje P."/>
            <person name="Dorjee K."/>
            <person name="Dupes A."/>
            <person name="Elong R."/>
            <person name="Falk J."/>
            <person name="Farina A."/>
            <person name="Faro S."/>
            <person name="Ferguson D."/>
            <person name="Fisher S."/>
            <person name="Foley C.D."/>
            <person name="Franke A."/>
            <person name="Friedrich D."/>
            <person name="Gadbois L."/>
            <person name="Gearin G."/>
            <person name="Gearin C.R."/>
            <person name="Giannoukos G."/>
            <person name="Goode T."/>
            <person name="Graham J."/>
            <person name="Grandbois E."/>
            <person name="Grewal S."/>
            <person name="Gyaltsen K."/>
            <person name="Hafez N."/>
            <person name="Hagos B."/>
            <person name="Hall J."/>
            <person name="Henson C."/>
            <person name="Hollinger A."/>
            <person name="Honan T."/>
            <person name="Huard M.D."/>
            <person name="Hughes L."/>
            <person name="Hurhula B."/>
            <person name="Husby M.E."/>
            <person name="Kamat A."/>
            <person name="Kanga B."/>
            <person name="Kashin S."/>
            <person name="Khazanovich D."/>
            <person name="Kisner P."/>
            <person name="Lance K."/>
            <person name="Lara M."/>
            <person name="Lee W."/>
            <person name="Lennon N."/>
            <person name="Letendre F."/>
            <person name="LeVine R."/>
            <person name="Lipovsky A."/>
            <person name="Liu X."/>
            <person name="Liu J."/>
            <person name="Liu S."/>
            <person name="Lokyitsang T."/>
            <person name="Lokyitsang Y."/>
            <person name="Lubonja R."/>
            <person name="Lui A."/>
            <person name="MacDonald P."/>
            <person name="Magnisalis V."/>
            <person name="Maru K."/>
            <person name="Matthews C."/>
            <person name="McCusker W."/>
            <person name="McDonough S."/>
            <person name="Mehta T."/>
            <person name="Meldrim J."/>
            <person name="Meneus L."/>
            <person name="Mihai O."/>
            <person name="Mihalev A."/>
            <person name="Mihova T."/>
            <person name="Mittelman R."/>
            <person name="Mlenga V."/>
            <person name="Montmayeur A."/>
            <person name="Mulrain L."/>
            <person name="Navidi A."/>
            <person name="Naylor J."/>
            <person name="Negash T."/>
            <person name="Nguyen T."/>
            <person name="Nguyen N."/>
            <person name="Nicol R."/>
            <person name="Norbu C."/>
            <person name="Norbu N."/>
            <person name="Novod N."/>
            <person name="O'Neill B."/>
            <person name="Osman S."/>
            <person name="Markiewicz E."/>
            <person name="Oyono O.L."/>
            <person name="Patti C."/>
            <person name="Phunkhang P."/>
            <person name="Pierre F."/>
            <person name="Priest M."/>
            <person name="Raghuraman S."/>
            <person name="Rege F."/>
            <person name="Reyes R."/>
            <person name="Rise C."/>
            <person name="Rogov P."/>
            <person name="Ross K."/>
            <person name="Ryan E."/>
            <person name="Settipalli S."/>
            <person name="Shea T."/>
            <person name="Sherpa N."/>
            <person name="Shi L."/>
            <person name="Shih D."/>
            <person name="Sparrow T."/>
            <person name="Spaulding J."/>
            <person name="Stalker J."/>
            <person name="Stange-Thomann N."/>
            <person name="Stavropoulos S."/>
            <person name="Stone C."/>
            <person name="Strader C."/>
            <person name="Tesfaye S."/>
            <person name="Thomson T."/>
            <person name="Thoulutsang Y."/>
            <person name="Thoulutsang D."/>
            <person name="Topham K."/>
            <person name="Topping I."/>
            <person name="Tsamla T."/>
            <person name="Vassiliev H."/>
            <person name="Vo A."/>
            <person name="Wangchuk T."/>
            <person name="Wangdi T."/>
            <person name="Weiand M."/>
            <person name="Wilkinson J."/>
            <person name="Wilson A."/>
            <person name="Yadav S."/>
            <person name="Young G."/>
            <person name="Yu Q."/>
            <person name="Zembek L."/>
            <person name="Zhong D."/>
            <person name="Zimmer A."/>
            <person name="Zwirko Z."/>
            <person name="Jaffe D.B."/>
            <person name="Alvarez P."/>
            <person name="Brockman W."/>
            <person name="Butler J."/>
            <person name="Chin C."/>
            <person name="Gnerre S."/>
            <person name="MacCallum I."/>
            <person name="Graves J.A."/>
            <person name="Ponting C.P."/>
            <person name="Breen M."/>
            <person name="Samollow P.B."/>
            <person name="Lander E.S."/>
            <person name="Lindblad-Toh K."/>
        </authorList>
    </citation>
    <scope>NUCLEOTIDE SEQUENCE [LARGE SCALE GENOMIC DNA]</scope>
</reference>
<dbReference type="GO" id="GO:0051301">
    <property type="term" value="P:cell division"/>
    <property type="evidence" value="ECO:0007669"/>
    <property type="project" value="UniProtKB-KW"/>
</dbReference>
<proteinExistence type="inferred from homology"/>
<dbReference type="Proteomes" id="UP000002280">
    <property type="component" value="Chromosome 1"/>
</dbReference>
<organism evidence="12 13">
    <name type="scientific">Monodelphis domestica</name>
    <name type="common">Gray short-tailed opossum</name>
    <dbReference type="NCBI Taxonomy" id="13616"/>
    <lineage>
        <taxon>Eukaryota</taxon>
        <taxon>Metazoa</taxon>
        <taxon>Chordata</taxon>
        <taxon>Craniata</taxon>
        <taxon>Vertebrata</taxon>
        <taxon>Euteleostomi</taxon>
        <taxon>Mammalia</taxon>
        <taxon>Metatheria</taxon>
        <taxon>Didelphimorphia</taxon>
        <taxon>Didelphidae</taxon>
        <taxon>Monodelphis</taxon>
    </lineage>
</organism>
<reference evidence="12" key="2">
    <citation type="submission" date="2025-08" db="UniProtKB">
        <authorList>
            <consortium name="Ensembl"/>
        </authorList>
    </citation>
    <scope>IDENTIFICATION</scope>
</reference>
<dbReference type="Bgee" id="ENSMODG00000007086">
    <property type="expression patterns" value="Expressed in forelimb bud and 21 other cell types or tissues"/>
</dbReference>
<evidence type="ECO:0000256" key="9">
    <source>
        <dbReference type="ARBA" id="ARBA00046680"/>
    </source>
</evidence>
<evidence type="ECO:0000256" key="8">
    <source>
        <dbReference type="ARBA" id="ARBA00045145"/>
    </source>
</evidence>
<feature type="coiled-coil region" evidence="10">
    <location>
        <begin position="321"/>
        <end position="390"/>
    </location>
</feature>
<evidence type="ECO:0000256" key="10">
    <source>
        <dbReference type="HAMAP-Rule" id="MF_03041"/>
    </source>
</evidence>
<dbReference type="AlphaFoldDB" id="A0A5F8H9T5"/>
<evidence type="ECO:0000256" key="7">
    <source>
        <dbReference type="ARBA" id="ARBA00023328"/>
    </source>
</evidence>
<dbReference type="Ensembl" id="ENSMODT00000067509.1">
    <property type="protein sequence ID" value="ENSMODP00000056771.1"/>
    <property type="gene ID" value="ENSMODG00000007086.4"/>
</dbReference>
<comment type="function">
    <text evidence="8">Required for the localization of dynein and dynactin to the mitotic kintochore. Dynein is believed to control the initial lateral interaction between the kinetochore and spindle microtubules and to facilitate the subsequent formation of end-on kinetochore-microtubule attachments mediated by the NDC80 complex. Also required for correct spindle orientation. Does not appear to be required for the removal of spindle assembly checkpoint (SAC) proteins from the kinetochore upon bipolar spindle attachment. Acts as an adapter protein linking the dynein motor complex to various cargos and converts dynein from a non-processive to a highly processive motor in the presence of dynactin. Facilitates the interaction between dynein and dynactin and activates dynein processivity (the ability to move along a microtubule for a long distance without falling off the track). Plays a role in cell migration.</text>
</comment>
<keyword evidence="10" id="KW-0206">Cytoskeleton</keyword>
<evidence type="ECO:0000313" key="12">
    <source>
        <dbReference type="Ensembl" id="ENSMODP00000056771.1"/>
    </source>
</evidence>
<feature type="compositionally biased region" description="Polar residues" evidence="11">
    <location>
        <begin position="445"/>
        <end position="466"/>
    </location>
</feature>
<evidence type="ECO:0000256" key="11">
    <source>
        <dbReference type="SAM" id="MobiDB-lite"/>
    </source>
</evidence>
<dbReference type="GO" id="GO:0000922">
    <property type="term" value="C:spindle pole"/>
    <property type="evidence" value="ECO:0007669"/>
    <property type="project" value="UniProtKB-SubCell"/>
</dbReference>
<keyword evidence="5 10" id="KW-0175">Coiled coil</keyword>
<evidence type="ECO:0000256" key="5">
    <source>
        <dbReference type="ARBA" id="ARBA00023054"/>
    </source>
</evidence>
<dbReference type="GO" id="GO:0005634">
    <property type="term" value="C:nucleus"/>
    <property type="evidence" value="ECO:0007669"/>
    <property type="project" value="UniProtKB-SubCell"/>
</dbReference>
<keyword evidence="10" id="KW-0963">Cytoplasm</keyword>
<keyword evidence="4 10" id="KW-0995">Kinetochore</keyword>
<dbReference type="PANTHER" id="PTHR32123">
    <property type="entry name" value="BICD FAMILY-LIKE CARGO ADAPTER"/>
    <property type="match status" value="1"/>
</dbReference>
<keyword evidence="2 10" id="KW-0132">Cell division</keyword>
<accession>A0A5F8H9T5</accession>
<feature type="region of interest" description="Disordered" evidence="11">
    <location>
        <begin position="414"/>
        <end position="473"/>
    </location>
</feature>
<feature type="coiled-coil region" evidence="10">
    <location>
        <begin position="6"/>
        <end position="285"/>
    </location>
</feature>
<keyword evidence="13" id="KW-1185">Reference proteome</keyword>
<keyword evidence="3 10" id="KW-0498">Mitosis</keyword>
<comment type="subunit">
    <text evidence="9">Interacts with KNTC1 and ZW10. These interactions appear weak and may be transient or indirect. Interacts with dynein intermediate chain and dynactin (DCTN1). Interacts with the catalytically active form of USP45.</text>
</comment>
<feature type="compositionally biased region" description="Low complexity" evidence="11">
    <location>
        <begin position="429"/>
        <end position="444"/>
    </location>
</feature>
<dbReference type="InterPro" id="IPR028593">
    <property type="entry name" value="SPDLY_chordates"/>
</dbReference>
<comment type="similarity">
    <text evidence="10">Belongs to the Spindly family.</text>
</comment>
<dbReference type="GO" id="GO:0007094">
    <property type="term" value="P:mitotic spindle assembly checkpoint signaling"/>
    <property type="evidence" value="ECO:0007669"/>
    <property type="project" value="InterPro"/>
</dbReference>
<protein>
    <recommendedName>
        <fullName evidence="10">Protein Spindly</fullName>
    </recommendedName>
    <alternativeName>
        <fullName evidence="10">Coiled-coil domain-containing protein 99</fullName>
    </alternativeName>
    <alternativeName>
        <fullName evidence="10">Spindle apparatus coiled-coil domain-containing protein 1</fullName>
    </alternativeName>
</protein>
<keyword evidence="10" id="KW-0539">Nucleus</keyword>
<evidence type="ECO:0000256" key="4">
    <source>
        <dbReference type="ARBA" id="ARBA00022838"/>
    </source>
</evidence>
<keyword evidence="7 10" id="KW-0137">Centromere</keyword>
<dbReference type="PANTHER" id="PTHR32123:SF9">
    <property type="entry name" value="PROTEIN SPINDLY"/>
    <property type="match status" value="1"/>
</dbReference>
<dbReference type="HAMAP" id="MF_03041">
    <property type="entry name" value="SPDLY"/>
    <property type="match status" value="1"/>
</dbReference>
<dbReference type="GO" id="GO:0034501">
    <property type="term" value="P:protein localization to kinetochore"/>
    <property type="evidence" value="ECO:0007669"/>
    <property type="project" value="UniProtKB-UniRule"/>
</dbReference>
<evidence type="ECO:0000256" key="1">
    <source>
        <dbReference type="ARBA" id="ARBA00022454"/>
    </source>
</evidence>
<evidence type="ECO:0000256" key="6">
    <source>
        <dbReference type="ARBA" id="ARBA00023306"/>
    </source>
</evidence>
<keyword evidence="1 10" id="KW-0158">Chromosome</keyword>
<gene>
    <name evidence="10 12" type="primary">SPDL1</name>
    <name evidence="10" type="synonym">CCDC99</name>
</gene>
<reference evidence="12" key="3">
    <citation type="submission" date="2025-09" db="UniProtKB">
        <authorList>
            <consortium name="Ensembl"/>
        </authorList>
    </citation>
    <scope>IDENTIFICATION</scope>
</reference>
<evidence type="ECO:0000313" key="13">
    <source>
        <dbReference type="Proteomes" id="UP000002280"/>
    </source>
</evidence>
<dbReference type="GO" id="GO:0000940">
    <property type="term" value="C:outer kinetochore"/>
    <property type="evidence" value="ECO:0007669"/>
    <property type="project" value="UniProtKB-UniRule"/>
</dbReference>
<sequence length="553" mass="64264">MESELVLNLRRQLKEAEEERMKAAQYGLLLLESQSELQNQLDKMRSEIMTTTENYEQEKFTLQREVELKNRMLESLNSECDAIRQQQKLQLDNLEEQLSRSHGQEMNELKNKLEKLKAELDEARLNEKQLKHKIEHQKENLSAKSEELRIMAERVHETMSSEMLNLQIEITELESAKANLEEKVNELQYRQEQLELFNNNLHHQLECLQGEKEDREKEVVSYYNALEKARVTNQDLQTQLDHALQQALDPNSKGNSLFAEVEDRRAEMERQLISVKVKYQSLQKQHLFNREQMQRMKNLHENTESKPSTSSCTPADNTYYIDLLQMKLENANKEIEKVRDELSLQRMKALYESQRVLEVERKLFTNERHLHLFQSENMNLRVKLDELKMKYEPEEPVKISVHKRKREKLPLDVPFSNDITTTSISEDPSNLTSNSETNSSASNLGGENQTTSENSGNTAVTFSLPQTLPEDKKPLKEKNCVKIVDIPSSPEVLQEKGGNAVNPSRLLDAESKLHTEVKEGKDTASKPEKKTFKKTYTTLYVSSKPTETQCAQQ</sequence>
<name>A0A5F8H9T5_MONDO</name>
<dbReference type="GO" id="GO:0043515">
    <property type="term" value="F:kinetochore binding"/>
    <property type="evidence" value="ECO:0007669"/>
    <property type="project" value="UniProtKB-UniRule"/>
</dbReference>
<dbReference type="GO" id="GO:0005813">
    <property type="term" value="C:centrosome"/>
    <property type="evidence" value="ECO:0007669"/>
    <property type="project" value="UniProtKB-SubCell"/>
</dbReference>
<dbReference type="Gene3D" id="1.10.287.1490">
    <property type="match status" value="1"/>
</dbReference>
<dbReference type="InterPro" id="IPR051149">
    <property type="entry name" value="Spindly/BICDR_Dynein_Adapter"/>
</dbReference>